<reference evidence="6 7" key="1">
    <citation type="submission" date="2018-08" db="EMBL/GenBank/DDBJ databases">
        <title>A genome reference for cultivated species of the human gut microbiota.</title>
        <authorList>
            <person name="Zou Y."/>
            <person name="Xue W."/>
            <person name="Luo G."/>
        </authorList>
    </citation>
    <scope>NUCLEOTIDE SEQUENCE [LARGE SCALE GENOMIC DNA]</scope>
    <source>
        <strain evidence="6 7">AF24-12</strain>
    </source>
</reference>
<name>A0A3E5DK36_9BACT</name>
<dbReference type="InterPro" id="IPR011010">
    <property type="entry name" value="DNA_brk_join_enz"/>
</dbReference>
<dbReference type="PANTHER" id="PTHR30349:SF64">
    <property type="entry name" value="PROPHAGE INTEGRASE INTD-RELATED"/>
    <property type="match status" value="1"/>
</dbReference>
<dbReference type="PROSITE" id="PS51898">
    <property type="entry name" value="TYR_RECOMBINASE"/>
    <property type="match status" value="1"/>
</dbReference>
<dbReference type="InterPro" id="IPR010998">
    <property type="entry name" value="Integrase_recombinase_N"/>
</dbReference>
<dbReference type="InterPro" id="IPR025269">
    <property type="entry name" value="SAM-like_dom"/>
</dbReference>
<feature type="coiled-coil region" evidence="4">
    <location>
        <begin position="227"/>
        <end position="254"/>
    </location>
</feature>
<evidence type="ECO:0000256" key="2">
    <source>
        <dbReference type="ARBA" id="ARBA00023125"/>
    </source>
</evidence>
<evidence type="ECO:0000256" key="4">
    <source>
        <dbReference type="SAM" id="Coils"/>
    </source>
</evidence>
<evidence type="ECO:0000256" key="1">
    <source>
        <dbReference type="ARBA" id="ARBA00008857"/>
    </source>
</evidence>
<organism evidence="6 7">
    <name type="scientific">Segatella copri</name>
    <dbReference type="NCBI Taxonomy" id="165179"/>
    <lineage>
        <taxon>Bacteria</taxon>
        <taxon>Pseudomonadati</taxon>
        <taxon>Bacteroidota</taxon>
        <taxon>Bacteroidia</taxon>
        <taxon>Bacteroidales</taxon>
        <taxon>Prevotellaceae</taxon>
        <taxon>Segatella</taxon>
    </lineage>
</organism>
<dbReference type="Proteomes" id="UP000283872">
    <property type="component" value="Unassembled WGS sequence"/>
</dbReference>
<evidence type="ECO:0000313" key="7">
    <source>
        <dbReference type="Proteomes" id="UP000283872"/>
    </source>
</evidence>
<dbReference type="Gene3D" id="1.10.150.130">
    <property type="match status" value="1"/>
</dbReference>
<dbReference type="Pfam" id="PF17293">
    <property type="entry name" value="Arm-DNA-bind_5"/>
    <property type="match status" value="1"/>
</dbReference>
<keyword evidence="2" id="KW-0238">DNA-binding</keyword>
<proteinExistence type="inferred from homology"/>
<dbReference type="RefSeq" id="WP_117588141.1">
    <property type="nucleotide sequence ID" value="NZ_QRVA01000093.1"/>
</dbReference>
<dbReference type="GO" id="GO:0015074">
    <property type="term" value="P:DNA integration"/>
    <property type="evidence" value="ECO:0007669"/>
    <property type="project" value="InterPro"/>
</dbReference>
<dbReference type="GO" id="GO:0003677">
    <property type="term" value="F:DNA binding"/>
    <property type="evidence" value="ECO:0007669"/>
    <property type="project" value="UniProtKB-KW"/>
</dbReference>
<dbReference type="InterPro" id="IPR035386">
    <property type="entry name" value="Arm-DNA-bind_5"/>
</dbReference>
<dbReference type="GO" id="GO:0006310">
    <property type="term" value="P:DNA recombination"/>
    <property type="evidence" value="ECO:0007669"/>
    <property type="project" value="UniProtKB-KW"/>
</dbReference>
<dbReference type="Pfam" id="PF13102">
    <property type="entry name" value="Phage_int_SAM_5"/>
    <property type="match status" value="1"/>
</dbReference>
<dbReference type="InterPro" id="IPR050090">
    <property type="entry name" value="Tyrosine_recombinase_XerCD"/>
</dbReference>
<comment type="similarity">
    <text evidence="1">Belongs to the 'phage' integrase family.</text>
</comment>
<sequence>MGRISRLYPKGRLRLRIPKMVQSGKKYPLYIEYNWHADSIRKSTGISVSVKEWNEKGYCGIGEIRATTDIDYKYYNHALHKRIEDIDVKIHKYYEMHQHITCDVIRSFLEDNDNALRPDEGKDFIEFAKELMEKRYEKGKIGFSTCKNGISYLNQFEEYLLLEHKGTHGEHKEFIYVSDISEDLLLDFRKYRLLAKKKATTVNKTLCPILQACEYACQLGYISHQLNVSLQDLYMKEEDRLDEEERNIKYLTEERLAELVSVYNTIEQPRRKEFLEMWLFAFHACGMRMVDVMTLRWKDIDFNKNFISKIQVKTRNRNTIPLSEPLIRILEKWKGRNKVFVFDLLPENFDINDHEAIYRRRNSWNNTINTSLRCISHDLKWNQDLTFHVSRHTWAVLALAHGAEISEISRLLGHASTGVTERVYAEFLPDNLATVVSKLGFCFIPDMNAKQKKVLSR</sequence>
<protein>
    <submittedName>
        <fullName evidence="6">Recombinase</fullName>
    </submittedName>
</protein>
<keyword evidence="4" id="KW-0175">Coiled coil</keyword>
<dbReference type="Pfam" id="PF00589">
    <property type="entry name" value="Phage_integrase"/>
    <property type="match status" value="1"/>
</dbReference>
<gene>
    <name evidence="6" type="ORF">DWY11_16060</name>
</gene>
<feature type="domain" description="Tyr recombinase" evidence="5">
    <location>
        <begin position="246"/>
        <end position="437"/>
    </location>
</feature>
<dbReference type="Gene3D" id="1.10.443.10">
    <property type="entry name" value="Intergrase catalytic core"/>
    <property type="match status" value="1"/>
</dbReference>
<evidence type="ECO:0000259" key="5">
    <source>
        <dbReference type="PROSITE" id="PS51898"/>
    </source>
</evidence>
<dbReference type="InterPro" id="IPR013762">
    <property type="entry name" value="Integrase-like_cat_sf"/>
</dbReference>
<keyword evidence="3" id="KW-0233">DNA recombination</keyword>
<evidence type="ECO:0000313" key="6">
    <source>
        <dbReference type="EMBL" id="RGS08818.1"/>
    </source>
</evidence>
<dbReference type="EMBL" id="QRVA01000093">
    <property type="protein sequence ID" value="RGS08818.1"/>
    <property type="molecule type" value="Genomic_DNA"/>
</dbReference>
<dbReference type="AlphaFoldDB" id="A0A3E5DK36"/>
<dbReference type="SUPFAM" id="SSF56349">
    <property type="entry name" value="DNA breaking-rejoining enzymes"/>
    <property type="match status" value="1"/>
</dbReference>
<dbReference type="PANTHER" id="PTHR30349">
    <property type="entry name" value="PHAGE INTEGRASE-RELATED"/>
    <property type="match status" value="1"/>
</dbReference>
<comment type="caution">
    <text evidence="6">The sequence shown here is derived from an EMBL/GenBank/DDBJ whole genome shotgun (WGS) entry which is preliminary data.</text>
</comment>
<evidence type="ECO:0000256" key="3">
    <source>
        <dbReference type="ARBA" id="ARBA00023172"/>
    </source>
</evidence>
<dbReference type="InterPro" id="IPR002104">
    <property type="entry name" value="Integrase_catalytic"/>
</dbReference>
<accession>A0A3E5DK36</accession>